<evidence type="ECO:0000313" key="1">
    <source>
        <dbReference type="EMBL" id="OCL06335.1"/>
    </source>
</evidence>
<dbReference type="Proteomes" id="UP000250140">
    <property type="component" value="Unassembled WGS sequence"/>
</dbReference>
<sequence>FPGTAYGVCLDHTECTTHGGSYTNGDCPNDPNNVKCCYNDFCDNGAGECMWVSDCNAAGRSHVSNYCPGPSNFECCLDKL</sequence>
<evidence type="ECO:0000313" key="2">
    <source>
        <dbReference type="Proteomes" id="UP000250140"/>
    </source>
</evidence>
<gene>
    <name evidence="1" type="ORF">AOQ84DRAFT_276135</name>
</gene>
<dbReference type="EMBL" id="KV750085">
    <property type="protein sequence ID" value="OCL06335.1"/>
    <property type="molecule type" value="Genomic_DNA"/>
</dbReference>
<feature type="non-terminal residue" evidence="1">
    <location>
        <position position="1"/>
    </location>
</feature>
<proteinExistence type="predicted"/>
<organism evidence="1 2">
    <name type="scientific">Glonium stellatum</name>
    <dbReference type="NCBI Taxonomy" id="574774"/>
    <lineage>
        <taxon>Eukaryota</taxon>
        <taxon>Fungi</taxon>
        <taxon>Dikarya</taxon>
        <taxon>Ascomycota</taxon>
        <taxon>Pezizomycotina</taxon>
        <taxon>Dothideomycetes</taxon>
        <taxon>Pleosporomycetidae</taxon>
        <taxon>Gloniales</taxon>
        <taxon>Gloniaceae</taxon>
        <taxon>Glonium</taxon>
    </lineage>
</organism>
<dbReference type="AlphaFoldDB" id="A0A8E2JQW9"/>
<keyword evidence="2" id="KW-1185">Reference proteome</keyword>
<name>A0A8E2JQW9_9PEZI</name>
<reference evidence="1 2" key="1">
    <citation type="journal article" date="2016" name="Nat. Commun.">
        <title>Ectomycorrhizal ecology is imprinted in the genome of the dominant symbiotic fungus Cenococcum geophilum.</title>
        <authorList>
            <consortium name="DOE Joint Genome Institute"/>
            <person name="Peter M."/>
            <person name="Kohler A."/>
            <person name="Ohm R.A."/>
            <person name="Kuo A."/>
            <person name="Krutzmann J."/>
            <person name="Morin E."/>
            <person name="Arend M."/>
            <person name="Barry K.W."/>
            <person name="Binder M."/>
            <person name="Choi C."/>
            <person name="Clum A."/>
            <person name="Copeland A."/>
            <person name="Grisel N."/>
            <person name="Haridas S."/>
            <person name="Kipfer T."/>
            <person name="LaButti K."/>
            <person name="Lindquist E."/>
            <person name="Lipzen A."/>
            <person name="Maire R."/>
            <person name="Meier B."/>
            <person name="Mihaltcheva S."/>
            <person name="Molinier V."/>
            <person name="Murat C."/>
            <person name="Poggeler S."/>
            <person name="Quandt C.A."/>
            <person name="Sperisen C."/>
            <person name="Tritt A."/>
            <person name="Tisserant E."/>
            <person name="Crous P.W."/>
            <person name="Henrissat B."/>
            <person name="Nehls U."/>
            <person name="Egli S."/>
            <person name="Spatafora J.W."/>
            <person name="Grigoriev I.V."/>
            <person name="Martin F.M."/>
        </authorList>
    </citation>
    <scope>NUCLEOTIDE SEQUENCE [LARGE SCALE GENOMIC DNA]</scope>
    <source>
        <strain evidence="1 2">CBS 207.34</strain>
    </source>
</reference>
<dbReference type="OrthoDB" id="2251794at2759"/>
<feature type="non-terminal residue" evidence="1">
    <location>
        <position position="80"/>
    </location>
</feature>
<protein>
    <submittedName>
        <fullName evidence="1">Uncharacterized protein</fullName>
    </submittedName>
</protein>
<accession>A0A8E2JQW9</accession>